<dbReference type="Gene3D" id="3.40.50.1700">
    <property type="entry name" value="Glycoside hydrolase family 3 C-terminal domain"/>
    <property type="match status" value="1"/>
</dbReference>
<dbReference type="NCBIfam" id="NF011678">
    <property type="entry name" value="PRK15098.1"/>
    <property type="match status" value="1"/>
</dbReference>
<dbReference type="PANTHER" id="PTHR42715">
    <property type="entry name" value="BETA-GLUCOSIDASE"/>
    <property type="match status" value="1"/>
</dbReference>
<protein>
    <submittedName>
        <fullName evidence="7">Beta-glucosidase BglX</fullName>
        <ecNumber evidence="7">3.2.1.21</ecNumber>
    </submittedName>
</protein>
<dbReference type="Pfam" id="PF14310">
    <property type="entry name" value="Fn3-like"/>
    <property type="match status" value="1"/>
</dbReference>
<evidence type="ECO:0000256" key="1">
    <source>
        <dbReference type="ARBA" id="ARBA00005336"/>
    </source>
</evidence>
<evidence type="ECO:0000256" key="4">
    <source>
        <dbReference type="RuleBase" id="RU361161"/>
    </source>
</evidence>
<evidence type="ECO:0000259" key="6">
    <source>
        <dbReference type="SMART" id="SM01217"/>
    </source>
</evidence>
<dbReference type="SUPFAM" id="SSF51445">
    <property type="entry name" value="(Trans)glycosidases"/>
    <property type="match status" value="1"/>
</dbReference>
<dbReference type="Proteomes" id="UP001215398">
    <property type="component" value="Unassembled WGS sequence"/>
</dbReference>
<evidence type="ECO:0000313" key="8">
    <source>
        <dbReference type="Proteomes" id="UP001215398"/>
    </source>
</evidence>
<comment type="similarity">
    <text evidence="1 4">Belongs to the glycosyl hydrolase 3 family.</text>
</comment>
<dbReference type="InterPro" id="IPR036881">
    <property type="entry name" value="Glyco_hydro_3_C_sf"/>
</dbReference>
<dbReference type="EMBL" id="JAQPYS010000086">
    <property type="protein sequence ID" value="MDC7137877.1"/>
    <property type="molecule type" value="Genomic_DNA"/>
</dbReference>
<feature type="domain" description="Fibronectin type III-like" evidence="6">
    <location>
        <begin position="666"/>
        <end position="735"/>
    </location>
</feature>
<keyword evidence="4 7" id="KW-0326">Glycosidase</keyword>
<dbReference type="PROSITE" id="PS00775">
    <property type="entry name" value="GLYCOSYL_HYDROL_F3"/>
    <property type="match status" value="1"/>
</dbReference>
<dbReference type="InterPro" id="IPR026891">
    <property type="entry name" value="Fn3-like"/>
</dbReference>
<dbReference type="PROSITE" id="PS51257">
    <property type="entry name" value="PROKAR_LIPOPROTEIN"/>
    <property type="match status" value="1"/>
</dbReference>
<dbReference type="Gene3D" id="3.20.20.300">
    <property type="entry name" value="Glycoside hydrolase, family 3, N-terminal domain"/>
    <property type="match status" value="1"/>
</dbReference>
<dbReference type="InterPro" id="IPR002772">
    <property type="entry name" value="Glyco_hydro_3_C"/>
</dbReference>
<keyword evidence="5" id="KW-0732">Signal</keyword>
<dbReference type="Gene3D" id="2.60.40.10">
    <property type="entry name" value="Immunoglobulins"/>
    <property type="match status" value="1"/>
</dbReference>
<accession>A0ABT5HBB7</accession>
<dbReference type="PRINTS" id="PR00133">
    <property type="entry name" value="GLHYDRLASE3"/>
</dbReference>
<dbReference type="InterPro" id="IPR001764">
    <property type="entry name" value="Glyco_hydro_3_N"/>
</dbReference>
<dbReference type="GO" id="GO:0008422">
    <property type="term" value="F:beta-glucosidase activity"/>
    <property type="evidence" value="ECO:0007669"/>
    <property type="project" value="UniProtKB-EC"/>
</dbReference>
<keyword evidence="3" id="KW-0119">Carbohydrate metabolism</keyword>
<dbReference type="InterPro" id="IPR017853">
    <property type="entry name" value="GH"/>
</dbReference>
<sequence length="746" mass="82332">MKRIFLYVAAFSLLTLSSCGNQRTTDNSDQIIAHKVDSLLKKMTLEEKLGQMIIYPTKGNVTGPTGSIDNIEALIKEGKCGNLFGALNASEAHRLQKLAMENTRMKIPLLLGCDVIHGYKTIFPVNLGISASWDLEEIERFARVSAEEASSVGLHWTFSPMCDISRDPRWGRVSEGSGEDPYLGGLIAAAMVRGYQGDDLSKDNTILSCAKHFIAYGAAQAGRDYHTVDISERELRDTYLPPFKAAIDAGAATVMSAFNEYDGVPCTANSFLMRDLLRKEMGFKGFVVSDYTAVKELIAHGVAGNDEEAASLGMNAGVNMCMVDNLYLFHGEKLVKEGVVHEETVNELCAEILTMKYKLGLFDDPYRYGSEEKEKSTIFNDSNLLAAKELAKKSMVLLQNNNNVLPVKEGKKIALIGPFANHKREMLGSWVLAPEPKRTVTFLEGLEERYGKQNIYFAPGCRIHEEIPDGFKNAVAQAQKADVIFYTMGLSQKESGEAASMTSLKLPEVQMQLLEKLKSTGKPIVVLLVVARPIELEEVTEKVSSLLLTWNPGTMAGAALGEVVSGDYNPSGKLTLSFPLVTGQVPLYYNMKNTGRPMGLKSVSSEKYKSRYIDCPNEPLYPFGYGLSYTTFEYSDIQPSSVIAEEGDTLQFSVNVTNTGNVDGEEVVQLYIRDMKGSVTRPVKELKGFKKIMIKAGESRKVTFNLSPEDLSFTRKDMTWGQEKGEYKLWIGGDSNANLEASFTIK</sequence>
<dbReference type="RefSeq" id="WP_272720961.1">
    <property type="nucleotide sequence ID" value="NZ_JAQPYS010000086.1"/>
</dbReference>
<organism evidence="7 8">
    <name type="scientific">Bacteroides zhangwenhongii</name>
    <dbReference type="NCBI Taxonomy" id="2650157"/>
    <lineage>
        <taxon>Bacteria</taxon>
        <taxon>Pseudomonadati</taxon>
        <taxon>Bacteroidota</taxon>
        <taxon>Bacteroidia</taxon>
        <taxon>Bacteroidales</taxon>
        <taxon>Bacteroidaceae</taxon>
        <taxon>Bacteroides</taxon>
    </lineage>
</organism>
<dbReference type="InterPro" id="IPR019800">
    <property type="entry name" value="Glyco_hydro_3_AS"/>
</dbReference>
<name>A0ABT5HBB7_9BACE</name>
<dbReference type="InterPro" id="IPR013783">
    <property type="entry name" value="Ig-like_fold"/>
</dbReference>
<evidence type="ECO:0000256" key="2">
    <source>
        <dbReference type="ARBA" id="ARBA00022801"/>
    </source>
</evidence>
<dbReference type="SMART" id="SM01217">
    <property type="entry name" value="Fn3_like"/>
    <property type="match status" value="1"/>
</dbReference>
<evidence type="ECO:0000256" key="3">
    <source>
        <dbReference type="ARBA" id="ARBA00023277"/>
    </source>
</evidence>
<feature type="chain" id="PRO_5045210133" evidence="5">
    <location>
        <begin position="22"/>
        <end position="746"/>
    </location>
</feature>
<evidence type="ECO:0000256" key="5">
    <source>
        <dbReference type="SAM" id="SignalP"/>
    </source>
</evidence>
<reference evidence="7 8" key="1">
    <citation type="submission" date="2023-01" db="EMBL/GenBank/DDBJ databases">
        <title>Exploring GABA producing Bacteroides strains toward improving mental health.</title>
        <authorList>
            <person name="Yousuf B."/>
            <person name="Bouhlel N.E."/>
            <person name="Mottawea W."/>
            <person name="Hammami R."/>
        </authorList>
    </citation>
    <scope>NUCLEOTIDE SEQUENCE [LARGE SCALE GENOMIC DNA]</scope>
    <source>
        <strain evidence="7 8">UO.H1054</strain>
    </source>
</reference>
<gene>
    <name evidence="7" type="primary">bglX</name>
    <name evidence="7" type="ORF">PQG98_16265</name>
</gene>
<feature type="signal peptide" evidence="5">
    <location>
        <begin position="1"/>
        <end position="21"/>
    </location>
</feature>
<comment type="caution">
    <text evidence="7">The sequence shown here is derived from an EMBL/GenBank/DDBJ whole genome shotgun (WGS) entry which is preliminary data.</text>
</comment>
<dbReference type="InterPro" id="IPR036962">
    <property type="entry name" value="Glyco_hydro_3_N_sf"/>
</dbReference>
<keyword evidence="2 4" id="KW-0378">Hydrolase</keyword>
<proteinExistence type="inferred from homology"/>
<dbReference type="PANTHER" id="PTHR42715:SF10">
    <property type="entry name" value="BETA-GLUCOSIDASE"/>
    <property type="match status" value="1"/>
</dbReference>
<dbReference type="Pfam" id="PF01915">
    <property type="entry name" value="Glyco_hydro_3_C"/>
    <property type="match status" value="1"/>
</dbReference>
<dbReference type="SUPFAM" id="SSF52279">
    <property type="entry name" value="Beta-D-glucan exohydrolase, C-terminal domain"/>
    <property type="match status" value="1"/>
</dbReference>
<evidence type="ECO:0000313" key="7">
    <source>
        <dbReference type="EMBL" id="MDC7137877.1"/>
    </source>
</evidence>
<dbReference type="EC" id="3.2.1.21" evidence="7"/>
<dbReference type="Pfam" id="PF00933">
    <property type="entry name" value="Glyco_hydro_3"/>
    <property type="match status" value="1"/>
</dbReference>
<dbReference type="InterPro" id="IPR050288">
    <property type="entry name" value="Cellulose_deg_GH3"/>
</dbReference>
<keyword evidence="8" id="KW-1185">Reference proteome</keyword>